<gene>
    <name evidence="1" type="ORF">EUTSA_v10009796mg</name>
</gene>
<dbReference type="AlphaFoldDB" id="V4KZF3"/>
<protein>
    <submittedName>
        <fullName evidence="1">Uncharacterized protein</fullName>
    </submittedName>
</protein>
<evidence type="ECO:0000313" key="2">
    <source>
        <dbReference type="Proteomes" id="UP000030689"/>
    </source>
</evidence>
<dbReference type="KEGG" id="eus:EUTSA_v10009796mg"/>
<dbReference type="Proteomes" id="UP000030689">
    <property type="component" value="Unassembled WGS sequence"/>
</dbReference>
<organism evidence="1 2">
    <name type="scientific">Eutrema salsugineum</name>
    <name type="common">Saltwater cress</name>
    <name type="synonym">Sisymbrium salsugineum</name>
    <dbReference type="NCBI Taxonomy" id="72664"/>
    <lineage>
        <taxon>Eukaryota</taxon>
        <taxon>Viridiplantae</taxon>
        <taxon>Streptophyta</taxon>
        <taxon>Embryophyta</taxon>
        <taxon>Tracheophyta</taxon>
        <taxon>Spermatophyta</taxon>
        <taxon>Magnoliopsida</taxon>
        <taxon>eudicotyledons</taxon>
        <taxon>Gunneridae</taxon>
        <taxon>Pentapetalae</taxon>
        <taxon>rosids</taxon>
        <taxon>malvids</taxon>
        <taxon>Brassicales</taxon>
        <taxon>Brassicaceae</taxon>
        <taxon>Eutremeae</taxon>
        <taxon>Eutrema</taxon>
    </lineage>
</organism>
<proteinExistence type="predicted"/>
<dbReference type="EMBL" id="KI517683">
    <property type="protein sequence ID" value="ESQ36744.1"/>
    <property type="molecule type" value="Genomic_DNA"/>
</dbReference>
<name>V4KZF3_EUTSA</name>
<evidence type="ECO:0000313" key="1">
    <source>
        <dbReference type="EMBL" id="ESQ36744.1"/>
    </source>
</evidence>
<keyword evidence="2" id="KW-1185">Reference proteome</keyword>
<reference evidence="1 2" key="1">
    <citation type="journal article" date="2013" name="Front. Plant Sci.">
        <title>The Reference Genome of the Halophytic Plant Eutrema salsugineum.</title>
        <authorList>
            <person name="Yang R."/>
            <person name="Jarvis D.E."/>
            <person name="Chen H."/>
            <person name="Beilstein M.A."/>
            <person name="Grimwood J."/>
            <person name="Jenkins J."/>
            <person name="Shu S."/>
            <person name="Prochnik S."/>
            <person name="Xin M."/>
            <person name="Ma C."/>
            <person name="Schmutz J."/>
            <person name="Wing R.A."/>
            <person name="Mitchell-Olds T."/>
            <person name="Schumaker K.S."/>
            <person name="Wang X."/>
        </authorList>
    </citation>
    <scope>NUCLEOTIDE SEQUENCE [LARGE SCALE GENOMIC DNA]</scope>
</reference>
<feature type="non-terminal residue" evidence="1">
    <location>
        <position position="1"/>
    </location>
</feature>
<accession>V4KZF3</accession>
<dbReference type="Gramene" id="ESQ36744">
    <property type="protein sequence ID" value="ESQ36744"/>
    <property type="gene ID" value="EUTSA_v10009796mg"/>
</dbReference>
<sequence>RKSFIVLSIVYIQSTRIWIPIFRMLVPTKFGSVRTVYPWMNYNNRSFSPSLVVLGRIYRLLLI</sequence>